<comment type="similarity">
    <text evidence="1">Belongs to the plant acyltransferase family.</text>
</comment>
<dbReference type="PANTHER" id="PTHR31642">
    <property type="entry name" value="TRICHOTHECENE 3-O-ACETYLTRANSFERASE"/>
    <property type="match status" value="1"/>
</dbReference>
<evidence type="ECO:0000256" key="3">
    <source>
        <dbReference type="ARBA" id="ARBA00023315"/>
    </source>
</evidence>
<gene>
    <name evidence="4" type="ORF">L1049_022178</name>
</gene>
<evidence type="ECO:0000256" key="2">
    <source>
        <dbReference type="ARBA" id="ARBA00022679"/>
    </source>
</evidence>
<evidence type="ECO:0000313" key="4">
    <source>
        <dbReference type="EMBL" id="KAK9274923.1"/>
    </source>
</evidence>
<dbReference type="GO" id="GO:0016747">
    <property type="term" value="F:acyltransferase activity, transferring groups other than amino-acyl groups"/>
    <property type="evidence" value="ECO:0007669"/>
    <property type="project" value="TreeGrafter"/>
</dbReference>
<evidence type="ECO:0000256" key="1">
    <source>
        <dbReference type="ARBA" id="ARBA00009861"/>
    </source>
</evidence>
<accession>A0AAP0RC64</accession>
<dbReference type="EMBL" id="JBBPBK010000011">
    <property type="protein sequence ID" value="KAK9274923.1"/>
    <property type="molecule type" value="Genomic_DNA"/>
</dbReference>
<dbReference type="FunFam" id="3.30.559.10:FF:000008">
    <property type="entry name" value="Tryptamine hydroxycinnamoyl transferase"/>
    <property type="match status" value="1"/>
</dbReference>
<dbReference type="InterPro" id="IPR050317">
    <property type="entry name" value="Plant_Fungal_Acyltransferase"/>
</dbReference>
<evidence type="ECO:0000313" key="5">
    <source>
        <dbReference type="Proteomes" id="UP001415857"/>
    </source>
</evidence>
<dbReference type="Proteomes" id="UP001415857">
    <property type="component" value="Unassembled WGS sequence"/>
</dbReference>
<keyword evidence="3" id="KW-0012">Acyltransferase</keyword>
<dbReference type="InterPro" id="IPR023213">
    <property type="entry name" value="CAT-like_dom_sf"/>
</dbReference>
<proteinExistence type="inferred from homology"/>
<keyword evidence="2" id="KW-0808">Transferase</keyword>
<dbReference type="AlphaFoldDB" id="A0AAP0RC64"/>
<dbReference type="Pfam" id="PF02458">
    <property type="entry name" value="Transferase"/>
    <property type="match status" value="2"/>
</dbReference>
<comment type="caution">
    <text evidence="4">The sequence shown here is derived from an EMBL/GenBank/DDBJ whole genome shotgun (WGS) entry which is preliminary data.</text>
</comment>
<dbReference type="Gene3D" id="3.30.559.10">
    <property type="entry name" value="Chloramphenicol acetyltransferase-like domain"/>
    <property type="match status" value="2"/>
</dbReference>
<reference evidence="4 5" key="1">
    <citation type="journal article" date="2024" name="Plant J.">
        <title>Genome sequences and population genomics reveal climatic adaptation and genomic divergence between two closely related sweetgum species.</title>
        <authorList>
            <person name="Xu W.Q."/>
            <person name="Ren C.Q."/>
            <person name="Zhang X.Y."/>
            <person name="Comes H.P."/>
            <person name="Liu X.H."/>
            <person name="Li Y.G."/>
            <person name="Kettle C.J."/>
            <person name="Jalonen R."/>
            <person name="Gaisberger H."/>
            <person name="Ma Y.Z."/>
            <person name="Qiu Y.X."/>
        </authorList>
    </citation>
    <scope>NUCLEOTIDE SEQUENCE [LARGE SCALE GENOMIC DNA]</scope>
    <source>
        <strain evidence="4">Hangzhou</strain>
    </source>
</reference>
<name>A0AAP0RC64_LIQFO</name>
<sequence>MIVNVKESTMVRPADDTPMRTLWLSNADLLVPRRHLPTVYFYNNPQTADSSNFFNITLLREALQNALVPFYPFAGRLRRDEEGRMEINCNGDGVLFVVAETDCVMDELGDFAPSPKLLPLLPTIDYSQDISSYPILVLQVTYFKCGGVSLGVGINHTVVDGTSALHFINAWSTMAPHNPQSQKSKPTPKSTSTAIYNLTLDQLNRLKTNLAQDGNISKYSSFQILAGHVWRCACKARGLPDDQETKMNIATNGRPRLNPTLPPGYFGNVVFPATPITLSGNLLSKPLKYAVDLIRDALVRIDDEYLRSAIDYLQLQPDLTAVVRGPSMFGSPNIGLVSWNRLSVHDADCGWGPPIYMGPAIILYEGLVYMIPSPIKDGSINLTISMEDDHMLLFKKFLYEFE</sequence>
<protein>
    <submittedName>
        <fullName evidence="4">Uncharacterized protein</fullName>
    </submittedName>
</protein>
<keyword evidence="5" id="KW-1185">Reference proteome</keyword>
<dbReference type="PANTHER" id="PTHR31642:SF11">
    <property type="entry name" value="SHIKIMATE O-HYDROXYCINNAMOYLTRANSFERASE"/>
    <property type="match status" value="1"/>
</dbReference>
<organism evidence="4 5">
    <name type="scientific">Liquidambar formosana</name>
    <name type="common">Formosan gum</name>
    <dbReference type="NCBI Taxonomy" id="63359"/>
    <lineage>
        <taxon>Eukaryota</taxon>
        <taxon>Viridiplantae</taxon>
        <taxon>Streptophyta</taxon>
        <taxon>Embryophyta</taxon>
        <taxon>Tracheophyta</taxon>
        <taxon>Spermatophyta</taxon>
        <taxon>Magnoliopsida</taxon>
        <taxon>eudicotyledons</taxon>
        <taxon>Gunneridae</taxon>
        <taxon>Pentapetalae</taxon>
        <taxon>Saxifragales</taxon>
        <taxon>Altingiaceae</taxon>
        <taxon>Liquidambar</taxon>
    </lineage>
</organism>